<reference evidence="1" key="1">
    <citation type="submission" date="2020-06" db="EMBL/GenBank/DDBJ databases">
        <title>WGS assembly of Ceratodon purpureus strain R40.</title>
        <authorList>
            <person name="Carey S.B."/>
            <person name="Jenkins J."/>
            <person name="Shu S."/>
            <person name="Lovell J.T."/>
            <person name="Sreedasyam A."/>
            <person name="Maumus F."/>
            <person name="Tiley G.P."/>
            <person name="Fernandez-Pozo N."/>
            <person name="Barry K."/>
            <person name="Chen C."/>
            <person name="Wang M."/>
            <person name="Lipzen A."/>
            <person name="Daum C."/>
            <person name="Saski C.A."/>
            <person name="Payton A.C."/>
            <person name="Mcbreen J.C."/>
            <person name="Conrad R.E."/>
            <person name="Kollar L.M."/>
            <person name="Olsson S."/>
            <person name="Huttunen S."/>
            <person name="Landis J.B."/>
            <person name="Wickett N.J."/>
            <person name="Johnson M.G."/>
            <person name="Rensing S.A."/>
            <person name="Grimwood J."/>
            <person name="Schmutz J."/>
            <person name="Mcdaniel S.F."/>
        </authorList>
    </citation>
    <scope>NUCLEOTIDE SEQUENCE</scope>
    <source>
        <strain evidence="1">R40</strain>
    </source>
</reference>
<sequence>MQSQLDANTSGMASMERKLDMVLEMHASLIRSSTGKELLPYKSNCSNGTEGNERERISATPHITTTGAWETPLACEKTYSGSGPSADLCGHEVIHIGPGCIPCTENANPMPHLPPCRSTLVGPSMSTQNKLTLNRKRPSALEMAFGSFEDPMLSQKPTPTSSAVALEENIDRPSTQKVPKKRPASTRGVDEIKVRTKRKVNKPSRYLTYIPLIENKPRSEKCEQLKPKKNVWILHPDYPNETIAIGKSGPSWRSNKKVWIPNVSNVS</sequence>
<protein>
    <submittedName>
        <fullName evidence="1">Uncharacterized protein</fullName>
    </submittedName>
</protein>
<evidence type="ECO:0000313" key="2">
    <source>
        <dbReference type="Proteomes" id="UP000822688"/>
    </source>
</evidence>
<dbReference type="Proteomes" id="UP000822688">
    <property type="component" value="Chromosome V"/>
</dbReference>
<comment type="caution">
    <text evidence="1">The sequence shown here is derived from an EMBL/GenBank/DDBJ whole genome shotgun (WGS) entry which is preliminary data.</text>
</comment>
<dbReference type="AlphaFoldDB" id="A0A8T0HQ80"/>
<keyword evidence="2" id="KW-1185">Reference proteome</keyword>
<evidence type="ECO:0000313" key="1">
    <source>
        <dbReference type="EMBL" id="KAG0572895.1"/>
    </source>
</evidence>
<gene>
    <name evidence="1" type="ORF">KC19_VG133000</name>
</gene>
<name>A0A8T0HQ80_CERPU</name>
<proteinExistence type="predicted"/>
<accession>A0A8T0HQ80</accession>
<organism evidence="1 2">
    <name type="scientific">Ceratodon purpureus</name>
    <name type="common">Fire moss</name>
    <name type="synonym">Dicranum purpureum</name>
    <dbReference type="NCBI Taxonomy" id="3225"/>
    <lineage>
        <taxon>Eukaryota</taxon>
        <taxon>Viridiplantae</taxon>
        <taxon>Streptophyta</taxon>
        <taxon>Embryophyta</taxon>
        <taxon>Bryophyta</taxon>
        <taxon>Bryophytina</taxon>
        <taxon>Bryopsida</taxon>
        <taxon>Dicranidae</taxon>
        <taxon>Pseudoditrichales</taxon>
        <taxon>Ditrichaceae</taxon>
        <taxon>Ceratodon</taxon>
    </lineage>
</organism>
<dbReference type="EMBL" id="CM026426">
    <property type="protein sequence ID" value="KAG0572895.1"/>
    <property type="molecule type" value="Genomic_DNA"/>
</dbReference>